<dbReference type="InterPro" id="IPR012337">
    <property type="entry name" value="RNaseH-like_sf"/>
</dbReference>
<protein>
    <recommendedName>
        <fullName evidence="3">Integrase catalytic domain-containing protein</fullName>
    </recommendedName>
</protein>
<dbReference type="PANTHER" id="PTHR42648:SF31">
    <property type="entry name" value="RNA-DIRECTED DNA POLYMERASE"/>
    <property type="match status" value="1"/>
</dbReference>
<dbReference type="InterPro" id="IPR036397">
    <property type="entry name" value="RNaseH_sf"/>
</dbReference>
<dbReference type="InterPro" id="IPR039537">
    <property type="entry name" value="Retrotran_Ty1/copia-like"/>
</dbReference>
<dbReference type="EMBL" id="QJKJ01002361">
    <property type="protein sequence ID" value="RDY03204.1"/>
    <property type="molecule type" value="Genomic_DNA"/>
</dbReference>
<evidence type="ECO:0000313" key="1">
    <source>
        <dbReference type="EMBL" id="RDY03204.1"/>
    </source>
</evidence>
<proteinExistence type="predicted"/>
<gene>
    <name evidence="1" type="ORF">CR513_13242</name>
</gene>
<keyword evidence="2" id="KW-1185">Reference proteome</keyword>
<organism evidence="1 2">
    <name type="scientific">Mucuna pruriens</name>
    <name type="common">Velvet bean</name>
    <name type="synonym">Dolichos pruriens</name>
    <dbReference type="NCBI Taxonomy" id="157652"/>
    <lineage>
        <taxon>Eukaryota</taxon>
        <taxon>Viridiplantae</taxon>
        <taxon>Streptophyta</taxon>
        <taxon>Embryophyta</taxon>
        <taxon>Tracheophyta</taxon>
        <taxon>Spermatophyta</taxon>
        <taxon>Magnoliopsida</taxon>
        <taxon>eudicotyledons</taxon>
        <taxon>Gunneridae</taxon>
        <taxon>Pentapetalae</taxon>
        <taxon>rosids</taxon>
        <taxon>fabids</taxon>
        <taxon>Fabales</taxon>
        <taxon>Fabaceae</taxon>
        <taxon>Papilionoideae</taxon>
        <taxon>50 kb inversion clade</taxon>
        <taxon>NPAAA clade</taxon>
        <taxon>indigoferoid/millettioid clade</taxon>
        <taxon>Phaseoleae</taxon>
        <taxon>Mucuna</taxon>
    </lineage>
</organism>
<dbReference type="PANTHER" id="PTHR42648">
    <property type="entry name" value="TRANSPOSASE, PUTATIVE-RELATED"/>
    <property type="match status" value="1"/>
</dbReference>
<comment type="caution">
    <text evidence="1">The sequence shown here is derived from an EMBL/GenBank/DDBJ whole genome shotgun (WGS) entry which is preliminary data.</text>
</comment>
<dbReference type="OrthoDB" id="1750639at2759"/>
<dbReference type="GO" id="GO:0003676">
    <property type="term" value="F:nucleic acid binding"/>
    <property type="evidence" value="ECO:0007669"/>
    <property type="project" value="InterPro"/>
</dbReference>
<sequence length="136" mass="16031">NGVVHELTCVNTPQQNGVAKRKNRHLLEVARAIFQMSVPNVYWREAVLTATYLINRLPTREALKDENWVQAMKEEMEALDRSNRCGITINLLSLYPLFEVIIPSTYMMHFGMRLRENVPYHNSIEDFKFRYRTDKD</sequence>
<dbReference type="Gene3D" id="3.30.420.10">
    <property type="entry name" value="Ribonuclease H-like superfamily/Ribonuclease H"/>
    <property type="match status" value="1"/>
</dbReference>
<dbReference type="AlphaFoldDB" id="A0A371HKE0"/>
<evidence type="ECO:0000313" key="2">
    <source>
        <dbReference type="Proteomes" id="UP000257109"/>
    </source>
</evidence>
<name>A0A371HKE0_MUCPR</name>
<feature type="non-terminal residue" evidence="1">
    <location>
        <position position="1"/>
    </location>
</feature>
<dbReference type="SUPFAM" id="SSF53098">
    <property type="entry name" value="Ribonuclease H-like"/>
    <property type="match status" value="1"/>
</dbReference>
<feature type="non-terminal residue" evidence="1">
    <location>
        <position position="136"/>
    </location>
</feature>
<accession>A0A371HKE0</accession>
<dbReference type="STRING" id="157652.A0A371HKE0"/>
<reference evidence="1" key="1">
    <citation type="submission" date="2018-05" db="EMBL/GenBank/DDBJ databases">
        <title>Draft genome of Mucuna pruriens seed.</title>
        <authorList>
            <person name="Nnadi N.E."/>
            <person name="Vos R."/>
            <person name="Hasami M.H."/>
            <person name="Devisetty U.K."/>
            <person name="Aguiy J.C."/>
        </authorList>
    </citation>
    <scope>NUCLEOTIDE SEQUENCE [LARGE SCALE GENOMIC DNA]</scope>
    <source>
        <strain evidence="1">JCA_2017</strain>
    </source>
</reference>
<dbReference type="Proteomes" id="UP000257109">
    <property type="component" value="Unassembled WGS sequence"/>
</dbReference>
<evidence type="ECO:0008006" key="3">
    <source>
        <dbReference type="Google" id="ProtNLM"/>
    </source>
</evidence>